<dbReference type="PANTHER" id="PTHR43441">
    <property type="entry name" value="RIBOSOMAL-PROTEIN-SERINE ACETYLTRANSFERASE"/>
    <property type="match status" value="1"/>
</dbReference>
<dbReference type="Proteomes" id="UP000270649">
    <property type="component" value="Unassembled WGS sequence"/>
</dbReference>
<sequence length="221" mass="24464">MESMWPPFGLTIRASDATHPGVELRVMRDEDIAGIAGVAPEDIYGADIPDYAFPWLFNPRMNTAAAAAQFRWTNRAQLRPEKWSLDFIVREAHSGEILGTIDARAEDFARTREIATGSWVFHRFQGQGVGTLIRHAVVAFGLDYLGAQTMSTSWVAHNEASARVSQKLGYQVVSEGEEKAGPQKSSQRHVTARVAAYNYKRPDDLCVEVSGLSQHLLGMLC</sequence>
<evidence type="ECO:0000259" key="1">
    <source>
        <dbReference type="Pfam" id="PF13302"/>
    </source>
</evidence>
<name>A0A3M0GRA0_9CORY</name>
<evidence type="ECO:0000313" key="5">
    <source>
        <dbReference type="Proteomes" id="UP001518680"/>
    </source>
</evidence>
<dbReference type="SUPFAM" id="SSF55729">
    <property type="entry name" value="Acyl-CoA N-acyltransferases (Nat)"/>
    <property type="match status" value="1"/>
</dbReference>
<evidence type="ECO:0000313" key="3">
    <source>
        <dbReference type="EMBL" id="RMB63719.1"/>
    </source>
</evidence>
<dbReference type="GO" id="GO:0008999">
    <property type="term" value="F:protein-N-terminal-alanine acetyltransferase activity"/>
    <property type="evidence" value="ECO:0007669"/>
    <property type="project" value="TreeGrafter"/>
</dbReference>
<comment type="caution">
    <text evidence="3">The sequence shown here is derived from an EMBL/GenBank/DDBJ whole genome shotgun (WGS) entry which is preliminary data.</text>
</comment>
<dbReference type="GO" id="GO:1990189">
    <property type="term" value="F:protein N-terminal-serine acetyltransferase activity"/>
    <property type="evidence" value="ECO:0007669"/>
    <property type="project" value="TreeGrafter"/>
</dbReference>
<dbReference type="InterPro" id="IPR016181">
    <property type="entry name" value="Acyl_CoA_acyltransferase"/>
</dbReference>
<evidence type="ECO:0000313" key="2">
    <source>
        <dbReference type="EMBL" id="MBM0242881.1"/>
    </source>
</evidence>
<dbReference type="PANTHER" id="PTHR43441:SF2">
    <property type="entry name" value="FAMILY ACETYLTRANSFERASE, PUTATIVE (AFU_ORTHOLOGUE AFUA_7G00850)-RELATED"/>
    <property type="match status" value="1"/>
</dbReference>
<protein>
    <submittedName>
        <fullName evidence="2 3">N-acetyltransferase</fullName>
    </submittedName>
</protein>
<dbReference type="InterPro" id="IPR000182">
    <property type="entry name" value="GNAT_dom"/>
</dbReference>
<dbReference type="Pfam" id="PF13302">
    <property type="entry name" value="Acetyltransf_3"/>
    <property type="match status" value="1"/>
</dbReference>
<dbReference type="Proteomes" id="UP001518680">
    <property type="component" value="Unassembled WGS sequence"/>
</dbReference>
<reference evidence="2 5" key="2">
    <citation type="submission" date="2021-01" db="EMBL/GenBank/DDBJ databases">
        <title>Complete genome sequences of Corynebacterium macginleyi strains isolated from infectious keratitis.</title>
        <authorList>
            <person name="Sagerfors S."/>
            <person name="Poehlein A."/>
            <person name="Soderquist B."/>
            <person name="Bruggemann H."/>
        </authorList>
    </citation>
    <scope>NUCLEOTIDE SEQUENCE [LARGE SCALE GENOMIC DNA]</scope>
    <source>
        <strain evidence="2 5">12T220</strain>
    </source>
</reference>
<dbReference type="RefSeq" id="WP_121927448.1">
    <property type="nucleotide sequence ID" value="NZ_JAACBW010000014.1"/>
</dbReference>
<keyword evidence="5" id="KW-1185">Reference proteome</keyword>
<dbReference type="EMBL" id="REGC01000002">
    <property type="protein sequence ID" value="RMB63719.1"/>
    <property type="molecule type" value="Genomic_DNA"/>
</dbReference>
<keyword evidence="3" id="KW-0808">Transferase</keyword>
<dbReference type="Gene3D" id="3.40.630.30">
    <property type="match status" value="1"/>
</dbReference>
<dbReference type="EMBL" id="JAACBX020000001">
    <property type="protein sequence ID" value="MBM0242881.1"/>
    <property type="molecule type" value="Genomic_DNA"/>
</dbReference>
<accession>A0A3M0GRA0</accession>
<evidence type="ECO:0000313" key="4">
    <source>
        <dbReference type="Proteomes" id="UP000270649"/>
    </source>
</evidence>
<organism evidence="3 4">
    <name type="scientific">Corynebacterium macginleyi</name>
    <dbReference type="NCBI Taxonomy" id="38290"/>
    <lineage>
        <taxon>Bacteria</taxon>
        <taxon>Bacillati</taxon>
        <taxon>Actinomycetota</taxon>
        <taxon>Actinomycetes</taxon>
        <taxon>Mycobacteriales</taxon>
        <taxon>Corynebacteriaceae</taxon>
        <taxon>Corynebacterium</taxon>
    </lineage>
</organism>
<proteinExistence type="predicted"/>
<reference evidence="3 4" key="1">
    <citation type="submission" date="2018-10" db="EMBL/GenBank/DDBJ databases">
        <title>Corynebacterium macginleyi genome sequencing and assembly of the type strain and two clinical samples.</title>
        <authorList>
            <person name="Bernier A.-M."/>
            <person name="Bernard K."/>
        </authorList>
    </citation>
    <scope>NUCLEOTIDE SEQUENCE [LARGE SCALE GENOMIC DNA]</scope>
    <source>
        <strain evidence="3 4">NML 120205</strain>
    </source>
</reference>
<dbReference type="AlphaFoldDB" id="A0A3M0GRA0"/>
<gene>
    <name evidence="3" type="ORF">D9543_02660</name>
    <name evidence="2" type="ORF">GWO63_000810</name>
</gene>
<dbReference type="InterPro" id="IPR051908">
    <property type="entry name" value="Ribosomal_N-acetyltransferase"/>
</dbReference>
<feature type="domain" description="N-acetyltransferase" evidence="1">
    <location>
        <begin position="23"/>
        <end position="171"/>
    </location>
</feature>
<dbReference type="GO" id="GO:0005737">
    <property type="term" value="C:cytoplasm"/>
    <property type="evidence" value="ECO:0007669"/>
    <property type="project" value="TreeGrafter"/>
</dbReference>